<comment type="caution">
    <text evidence="1">The sequence shown here is derived from an EMBL/GenBank/DDBJ whole genome shotgun (WGS) entry which is preliminary data.</text>
</comment>
<protein>
    <recommendedName>
        <fullName evidence="3">Phage tail protein</fullName>
    </recommendedName>
</protein>
<evidence type="ECO:0000313" key="2">
    <source>
        <dbReference type="Proteomes" id="UP000460412"/>
    </source>
</evidence>
<name>A0A7X3MJV7_9FIRM</name>
<dbReference type="Proteomes" id="UP000460412">
    <property type="component" value="Unassembled WGS sequence"/>
</dbReference>
<dbReference type="EMBL" id="WUQX01000001">
    <property type="protein sequence ID" value="MXP77763.1"/>
    <property type="molecule type" value="Genomic_DNA"/>
</dbReference>
<dbReference type="GO" id="GO:0005198">
    <property type="term" value="F:structural molecule activity"/>
    <property type="evidence" value="ECO:0007669"/>
    <property type="project" value="InterPro"/>
</dbReference>
<keyword evidence="2" id="KW-1185">Reference proteome</keyword>
<evidence type="ECO:0008006" key="3">
    <source>
        <dbReference type="Google" id="ProtNLM"/>
    </source>
</evidence>
<evidence type="ECO:0000313" key="1">
    <source>
        <dbReference type="EMBL" id="MXP77763.1"/>
    </source>
</evidence>
<dbReference type="AlphaFoldDB" id="A0A7X3MJV7"/>
<proteinExistence type="predicted"/>
<accession>A0A7X3MJV7</accession>
<dbReference type="InterPro" id="IPR010667">
    <property type="entry name" value="Phage_T4_Gp19"/>
</dbReference>
<sequence>MSMQDNLAKSTKFKVILNGMPLGFSKVSNISATMEFETVVEGGVNDRVHYLPKPRQSMDKLVLEYGIASGELTRTTLTAGYELTKGIIIMVMSDSGMVPTATYQANWGIVTKWEIDTLDATNSGLLIKKIEISHNGLTETINKIGL</sequence>
<dbReference type="Pfam" id="PF06841">
    <property type="entry name" value="Phage_T4_gp19"/>
    <property type="match status" value="1"/>
</dbReference>
<gene>
    <name evidence="1" type="ORF">GN277_21135</name>
</gene>
<organism evidence="1 2">
    <name type="scientific">Sporofaciens musculi</name>
    <dbReference type="NCBI Taxonomy" id="2681861"/>
    <lineage>
        <taxon>Bacteria</taxon>
        <taxon>Bacillati</taxon>
        <taxon>Bacillota</taxon>
        <taxon>Clostridia</taxon>
        <taxon>Lachnospirales</taxon>
        <taxon>Lachnospiraceae</taxon>
        <taxon>Sporofaciens</taxon>
    </lineage>
</organism>
<reference evidence="1 2" key="1">
    <citation type="submission" date="2019-12" db="EMBL/GenBank/DDBJ databases">
        <title>Sporaefaciens musculi gen. nov., sp. nov., a novel bacterium isolated from the caecum of an obese mouse.</title>
        <authorList>
            <person name="Rasmussen T.S."/>
            <person name="Streidl T."/>
            <person name="Hitch T.C.A."/>
            <person name="Wortmann E."/>
            <person name="Deptula P."/>
            <person name="Hansen M."/>
            <person name="Nielsen D.S."/>
            <person name="Clavel T."/>
            <person name="Vogensen F.K."/>
        </authorList>
    </citation>
    <scope>NUCLEOTIDE SEQUENCE [LARGE SCALE GENOMIC DNA]</scope>
    <source>
        <strain evidence="1 2">WCA-9-b2</strain>
    </source>
</reference>
<dbReference type="RefSeq" id="WP_159753338.1">
    <property type="nucleotide sequence ID" value="NZ_CASSPE010000041.1"/>
</dbReference>